<keyword evidence="2" id="KW-0004">4Fe-4S</keyword>
<dbReference type="AlphaFoldDB" id="A0A0C7R7M4"/>
<dbReference type="OrthoDB" id="9767754at2"/>
<dbReference type="NCBIfam" id="TIGR04481">
    <property type="entry name" value="PR_assoc_PrdC"/>
    <property type="match status" value="1"/>
</dbReference>
<keyword evidence="1" id="KW-0813">Transport</keyword>
<evidence type="ECO:0000259" key="8">
    <source>
        <dbReference type="Pfam" id="PF01512"/>
    </source>
</evidence>
<dbReference type="PANTHER" id="PTHR43034:SF2">
    <property type="entry name" value="ION-TRANSLOCATING OXIDOREDUCTASE COMPLEX SUBUNIT C"/>
    <property type="match status" value="1"/>
</dbReference>
<protein>
    <submittedName>
        <fullName evidence="10">Respiratory-chain NADH dehydrogenase</fullName>
    </submittedName>
</protein>
<evidence type="ECO:0000256" key="5">
    <source>
        <dbReference type="ARBA" id="ARBA00022982"/>
    </source>
</evidence>
<evidence type="ECO:0000256" key="6">
    <source>
        <dbReference type="ARBA" id="ARBA00023004"/>
    </source>
</evidence>
<keyword evidence="3" id="KW-0479">Metal-binding</keyword>
<keyword evidence="4" id="KW-0677">Repeat</keyword>
<reference evidence="10 11" key="1">
    <citation type="submission" date="2015-01" db="EMBL/GenBank/DDBJ databases">
        <authorList>
            <person name="Aslett A.Martin."/>
            <person name="De Silva Nishadi"/>
        </authorList>
    </citation>
    <scope>NUCLEOTIDE SEQUENCE [LARGE SCALE GENOMIC DNA]</scope>
    <source>
        <strain evidence="10 11">R28058</strain>
    </source>
</reference>
<dbReference type="Proteomes" id="UP000049127">
    <property type="component" value="Unassembled WGS sequence"/>
</dbReference>
<name>A0A0C7R7M4_PARSO</name>
<evidence type="ECO:0000256" key="7">
    <source>
        <dbReference type="ARBA" id="ARBA00023014"/>
    </source>
</evidence>
<evidence type="ECO:0000256" key="3">
    <source>
        <dbReference type="ARBA" id="ARBA00022723"/>
    </source>
</evidence>
<evidence type="ECO:0000259" key="9">
    <source>
        <dbReference type="Pfam" id="PF13375"/>
    </source>
</evidence>
<dbReference type="InterPro" id="IPR011538">
    <property type="entry name" value="Nuo51_FMN-bd"/>
</dbReference>
<dbReference type="InterPro" id="IPR037225">
    <property type="entry name" value="Nuo51_FMN-bd_sf"/>
</dbReference>
<evidence type="ECO:0000256" key="1">
    <source>
        <dbReference type="ARBA" id="ARBA00022448"/>
    </source>
</evidence>
<evidence type="ECO:0000256" key="2">
    <source>
        <dbReference type="ARBA" id="ARBA00022485"/>
    </source>
</evidence>
<feature type="domain" description="NADH-ubiquinone oxidoreductase 51kDa subunit FMN-binding" evidence="8">
    <location>
        <begin position="82"/>
        <end position="225"/>
    </location>
</feature>
<evidence type="ECO:0000256" key="4">
    <source>
        <dbReference type="ARBA" id="ARBA00022737"/>
    </source>
</evidence>
<dbReference type="Pfam" id="PF13375">
    <property type="entry name" value="RnfC_N"/>
    <property type="match status" value="1"/>
</dbReference>
<keyword evidence="7" id="KW-0411">Iron-sulfur</keyword>
<dbReference type="PANTHER" id="PTHR43034">
    <property type="entry name" value="ION-TRANSLOCATING OXIDOREDUCTASE COMPLEX SUBUNIT C"/>
    <property type="match status" value="1"/>
</dbReference>
<keyword evidence="6" id="KW-0408">Iron</keyword>
<dbReference type="SUPFAM" id="SSF142019">
    <property type="entry name" value="Nqo1 FMN-binding domain-like"/>
    <property type="match status" value="1"/>
</dbReference>
<dbReference type="Gene3D" id="3.40.50.11540">
    <property type="entry name" value="NADH-ubiquinone oxidoreductase 51kDa subunit"/>
    <property type="match status" value="1"/>
</dbReference>
<feature type="domain" description="RnfC Barrel sandwich hybrid" evidence="9">
    <location>
        <begin position="5"/>
        <end position="57"/>
    </location>
</feature>
<proteinExistence type="predicted"/>
<dbReference type="GO" id="GO:0046872">
    <property type="term" value="F:metal ion binding"/>
    <property type="evidence" value="ECO:0007669"/>
    <property type="project" value="UniProtKB-KW"/>
</dbReference>
<dbReference type="InterPro" id="IPR026902">
    <property type="entry name" value="RnfC_N"/>
</dbReference>
<dbReference type="GO" id="GO:0051539">
    <property type="term" value="F:4 iron, 4 sulfur cluster binding"/>
    <property type="evidence" value="ECO:0007669"/>
    <property type="project" value="UniProtKB-KW"/>
</dbReference>
<sequence length="392" mass="42241">MMLKIELRQHVGAQCKPIVEVGSEVKKGQLLAEPQGLGANIHSSAYGKVVDITDSAILIEADENQPEEFVKIKETENNLEAIKEAGIVGAGGAGFPTHIKLNVDLTGGCIIANAAECEPVLGHNVELMENNPEIIVKGLKYMLDITKADKAYIAVKPKYKKAIVALGKACKDEPNIELKYLPDMYPAGDERVIIRELLGITLVPGQLPIEAKTVVSNVETIKRIVEAIEERKPFITKDITVGGRVVGAENHGKVFMDVPIGMPVITYIEKCGGFIKPYGEIVLGGPFTGRHGEEESPVTKTLGGILVSMPLPQESKKLGIIACECGAQEDRLKQIASLMGAEVVAEEKCKRMTEVNGRFRCDLPGICPGQAEKVLKLKSQGAEAVLIGNCED</sequence>
<keyword evidence="5" id="KW-0249">Electron transport</keyword>
<dbReference type="GO" id="GO:0009055">
    <property type="term" value="F:electron transfer activity"/>
    <property type="evidence" value="ECO:0007669"/>
    <property type="project" value="InterPro"/>
</dbReference>
<organism evidence="10 11">
    <name type="scientific">Paraclostridium sordellii</name>
    <name type="common">Clostridium sordellii</name>
    <dbReference type="NCBI Taxonomy" id="1505"/>
    <lineage>
        <taxon>Bacteria</taxon>
        <taxon>Bacillati</taxon>
        <taxon>Bacillota</taxon>
        <taxon>Clostridia</taxon>
        <taxon>Peptostreptococcales</taxon>
        <taxon>Peptostreptococcaceae</taxon>
        <taxon>Paraclostridium</taxon>
    </lineage>
</organism>
<accession>A0A0C7R7M4</accession>
<dbReference type="EMBL" id="CEKZ01000022">
    <property type="protein sequence ID" value="CEQ04955.1"/>
    <property type="molecule type" value="Genomic_DNA"/>
</dbReference>
<dbReference type="InterPro" id="IPR010208">
    <property type="entry name" value="Ion_transpt_RnfC/RsxC"/>
</dbReference>
<dbReference type="Pfam" id="PF01512">
    <property type="entry name" value="Complex1_51K"/>
    <property type="match status" value="1"/>
</dbReference>
<evidence type="ECO:0000313" key="11">
    <source>
        <dbReference type="Proteomes" id="UP000049127"/>
    </source>
</evidence>
<dbReference type="GO" id="GO:0016020">
    <property type="term" value="C:membrane"/>
    <property type="evidence" value="ECO:0007669"/>
    <property type="project" value="InterPro"/>
</dbReference>
<dbReference type="InterPro" id="IPR031001">
    <property type="entry name" value="PR_assoc_PrdC"/>
</dbReference>
<gene>
    <name evidence="10" type="primary">rnfC_2</name>
    <name evidence="10" type="ORF">R28058_26721</name>
</gene>
<evidence type="ECO:0000313" key="10">
    <source>
        <dbReference type="EMBL" id="CEQ04955.1"/>
    </source>
</evidence>